<gene>
    <name evidence="1" type="ORF">MHBO_003967</name>
</gene>
<reference evidence="1 2" key="1">
    <citation type="journal article" date="2024" name="BMC Biol.">
        <title>Comparative genomics of Ascetosporea gives new insight into the evolutionary basis for animal parasitism in Rhizaria.</title>
        <authorList>
            <person name="Hiltunen Thoren M."/>
            <person name="Onut-Brannstrom I."/>
            <person name="Alfjorden A."/>
            <person name="Peckova H."/>
            <person name="Swords F."/>
            <person name="Hooper C."/>
            <person name="Holzer A.S."/>
            <person name="Bass D."/>
            <person name="Burki F."/>
        </authorList>
    </citation>
    <scope>NUCLEOTIDE SEQUENCE [LARGE SCALE GENOMIC DNA]</scope>
    <source>
        <strain evidence="1">20-A016</strain>
    </source>
</reference>
<sequence>MINYKISLSSQILINPLKEIKKKKIYLGSYIELIQSNTDKERYVDELLGIVEYLLLCEQKDKIKDYENIGLLKIIILFKSKKILKTTTKLIIMINYKKNGTFANSNFLK</sequence>
<evidence type="ECO:0000313" key="1">
    <source>
        <dbReference type="EMBL" id="MES1922452.1"/>
    </source>
</evidence>
<dbReference type="Proteomes" id="UP001439008">
    <property type="component" value="Unassembled WGS sequence"/>
</dbReference>
<evidence type="ECO:0000313" key="2">
    <source>
        <dbReference type="Proteomes" id="UP001439008"/>
    </source>
</evidence>
<protein>
    <submittedName>
        <fullName evidence="1">Uncharacterized protein</fullName>
    </submittedName>
</protein>
<feature type="non-terminal residue" evidence="1">
    <location>
        <position position="109"/>
    </location>
</feature>
<proteinExistence type="predicted"/>
<keyword evidence="2" id="KW-1185">Reference proteome</keyword>
<name>A0ABV2AS33_9EUKA</name>
<comment type="caution">
    <text evidence="1">The sequence shown here is derived from an EMBL/GenBank/DDBJ whole genome shotgun (WGS) entry which is preliminary data.</text>
</comment>
<organism evidence="1 2">
    <name type="scientific">Bonamia ostreae</name>
    <dbReference type="NCBI Taxonomy" id="126728"/>
    <lineage>
        <taxon>Eukaryota</taxon>
        <taxon>Sar</taxon>
        <taxon>Rhizaria</taxon>
        <taxon>Endomyxa</taxon>
        <taxon>Ascetosporea</taxon>
        <taxon>Haplosporida</taxon>
        <taxon>Bonamia</taxon>
    </lineage>
</organism>
<dbReference type="EMBL" id="JBDODL010002856">
    <property type="protein sequence ID" value="MES1922452.1"/>
    <property type="molecule type" value="Genomic_DNA"/>
</dbReference>
<accession>A0ABV2AS33</accession>